<dbReference type="EMBL" id="JAFBCP010000001">
    <property type="protein sequence ID" value="MBM7817139.1"/>
    <property type="molecule type" value="Genomic_DNA"/>
</dbReference>
<organism evidence="4 5">
    <name type="scientific">Brevibacterium paucivorans</name>
    <dbReference type="NCBI Taxonomy" id="170994"/>
    <lineage>
        <taxon>Bacteria</taxon>
        <taxon>Bacillati</taxon>
        <taxon>Actinomycetota</taxon>
        <taxon>Actinomycetes</taxon>
        <taxon>Micrococcales</taxon>
        <taxon>Brevibacteriaceae</taxon>
        <taxon>Brevibacterium</taxon>
    </lineage>
</organism>
<dbReference type="InterPro" id="IPR036779">
    <property type="entry name" value="LysM_dom_sf"/>
</dbReference>
<keyword evidence="6" id="KW-1185">Reference proteome</keyword>
<dbReference type="Pfam" id="PF01476">
    <property type="entry name" value="LysM"/>
    <property type="match status" value="1"/>
</dbReference>
<feature type="chain" id="PRO_5014944474" evidence="1">
    <location>
        <begin position="36"/>
        <end position="97"/>
    </location>
</feature>
<gene>
    <name evidence="4" type="ORF">CJ199_07230</name>
    <name evidence="3" type="ORF">JOE56_001833</name>
</gene>
<comment type="caution">
    <text evidence="4">The sequence shown here is derived from an EMBL/GenBank/DDBJ whole genome shotgun (WGS) entry which is preliminary data.</text>
</comment>
<evidence type="ECO:0000259" key="2">
    <source>
        <dbReference type="PROSITE" id="PS51782"/>
    </source>
</evidence>
<dbReference type="OrthoDB" id="5084290at2"/>
<feature type="domain" description="LysM" evidence="2">
    <location>
        <begin position="45"/>
        <end position="94"/>
    </location>
</feature>
<evidence type="ECO:0000313" key="3">
    <source>
        <dbReference type="EMBL" id="MBM7817139.1"/>
    </source>
</evidence>
<dbReference type="Proteomes" id="UP000235598">
    <property type="component" value="Unassembled WGS sequence"/>
</dbReference>
<dbReference type="Proteomes" id="UP000809290">
    <property type="component" value="Unassembled WGS sequence"/>
</dbReference>
<evidence type="ECO:0000313" key="5">
    <source>
        <dbReference type="Proteomes" id="UP000235598"/>
    </source>
</evidence>
<dbReference type="Gene3D" id="3.10.350.10">
    <property type="entry name" value="LysM domain"/>
    <property type="match status" value="1"/>
</dbReference>
<name>A0A2N6VNQ2_9MICO</name>
<reference evidence="3 6" key="2">
    <citation type="submission" date="2021-01" db="EMBL/GenBank/DDBJ databases">
        <title>Sequencing the genomes of 1000 actinobacteria strains.</title>
        <authorList>
            <person name="Klenk H.-P."/>
        </authorList>
    </citation>
    <scope>NUCLEOTIDE SEQUENCE [LARGE SCALE GENOMIC DNA]</scope>
    <source>
        <strain evidence="3 6">DSM 13657</strain>
    </source>
</reference>
<dbReference type="EMBL" id="PNHK01000002">
    <property type="protein sequence ID" value="PMD05782.1"/>
    <property type="molecule type" value="Genomic_DNA"/>
</dbReference>
<dbReference type="PROSITE" id="PS51782">
    <property type="entry name" value="LYSM"/>
    <property type="match status" value="1"/>
</dbReference>
<feature type="signal peptide" evidence="1">
    <location>
        <begin position="1"/>
        <end position="35"/>
    </location>
</feature>
<dbReference type="InterPro" id="IPR018392">
    <property type="entry name" value="LysM"/>
</dbReference>
<protein>
    <submittedName>
        <fullName evidence="3">LysM repeat protein</fullName>
    </submittedName>
</protein>
<dbReference type="AlphaFoldDB" id="A0A2N6VNQ2"/>
<dbReference type="SUPFAM" id="SSF54106">
    <property type="entry name" value="LysM domain"/>
    <property type="match status" value="1"/>
</dbReference>
<proteinExistence type="predicted"/>
<dbReference type="SMART" id="SM00257">
    <property type="entry name" value="LysM"/>
    <property type="match status" value="1"/>
</dbReference>
<accession>A0A2N6VNQ2</accession>
<evidence type="ECO:0000313" key="4">
    <source>
        <dbReference type="EMBL" id="PMD05782.1"/>
    </source>
</evidence>
<dbReference type="CDD" id="cd00118">
    <property type="entry name" value="LysM"/>
    <property type="match status" value="1"/>
</dbReference>
<evidence type="ECO:0000313" key="6">
    <source>
        <dbReference type="Proteomes" id="UP000809290"/>
    </source>
</evidence>
<keyword evidence="1" id="KW-0732">Signal</keyword>
<reference evidence="4 5" key="1">
    <citation type="submission" date="2017-09" db="EMBL/GenBank/DDBJ databases">
        <title>Bacterial strain isolated from the female urinary microbiota.</title>
        <authorList>
            <person name="Thomas-White K."/>
            <person name="Kumar N."/>
            <person name="Forster S."/>
            <person name="Putonti C."/>
            <person name="Lawley T."/>
            <person name="Wolfe A.J."/>
        </authorList>
    </citation>
    <scope>NUCLEOTIDE SEQUENCE [LARGE SCALE GENOMIC DNA]</scope>
    <source>
        <strain evidence="4 5">UMB1301</strain>
    </source>
</reference>
<evidence type="ECO:0000256" key="1">
    <source>
        <dbReference type="SAM" id="SignalP"/>
    </source>
</evidence>
<dbReference type="RefSeq" id="WP_102238799.1">
    <property type="nucleotide sequence ID" value="NZ_BAAAIM010000004.1"/>
</dbReference>
<sequence>MTRVARTYAVRRLVVVLALVVAAFAISLAVLPAQASEGGASAQTVTVTVQEDQSLWTIAREHSEGVPTDQVVKQIKALNGLDGSLVRPGQKLEVPSR</sequence>